<comment type="caution">
    <text evidence="1">The sequence shown here is derived from an EMBL/GenBank/DDBJ whole genome shotgun (WGS) entry which is preliminary data.</text>
</comment>
<sequence>IYLFVAPVKEFNISSVPHFSLHDPPYFWSMDALGSIPINQEFQALLGTLPSLHISVHGDNWDSSQYLAVSEYIRYRGFDPSESKYAQIQGYPIFEAPG</sequence>
<gene>
    <name evidence="1" type="ORF">BDP27DRAFT_1184730</name>
</gene>
<evidence type="ECO:0000313" key="1">
    <source>
        <dbReference type="EMBL" id="KAF9072018.1"/>
    </source>
</evidence>
<dbReference type="OrthoDB" id="2962647at2759"/>
<dbReference type="Proteomes" id="UP000772434">
    <property type="component" value="Unassembled WGS sequence"/>
</dbReference>
<organism evidence="1 2">
    <name type="scientific">Rhodocollybia butyracea</name>
    <dbReference type="NCBI Taxonomy" id="206335"/>
    <lineage>
        <taxon>Eukaryota</taxon>
        <taxon>Fungi</taxon>
        <taxon>Dikarya</taxon>
        <taxon>Basidiomycota</taxon>
        <taxon>Agaricomycotina</taxon>
        <taxon>Agaricomycetes</taxon>
        <taxon>Agaricomycetidae</taxon>
        <taxon>Agaricales</taxon>
        <taxon>Marasmiineae</taxon>
        <taxon>Omphalotaceae</taxon>
        <taxon>Rhodocollybia</taxon>
    </lineage>
</organism>
<name>A0A9P5UBE2_9AGAR</name>
<reference evidence="1" key="1">
    <citation type="submission" date="2020-11" db="EMBL/GenBank/DDBJ databases">
        <authorList>
            <consortium name="DOE Joint Genome Institute"/>
            <person name="Ahrendt S."/>
            <person name="Riley R."/>
            <person name="Andreopoulos W."/>
            <person name="Labutti K."/>
            <person name="Pangilinan J."/>
            <person name="Ruiz-Duenas F.J."/>
            <person name="Barrasa J.M."/>
            <person name="Sanchez-Garcia M."/>
            <person name="Camarero S."/>
            <person name="Miyauchi S."/>
            <person name="Serrano A."/>
            <person name="Linde D."/>
            <person name="Babiker R."/>
            <person name="Drula E."/>
            <person name="Ayuso-Fernandez I."/>
            <person name="Pacheco R."/>
            <person name="Padilla G."/>
            <person name="Ferreira P."/>
            <person name="Barriuso J."/>
            <person name="Kellner H."/>
            <person name="Castanera R."/>
            <person name="Alfaro M."/>
            <person name="Ramirez L."/>
            <person name="Pisabarro A.G."/>
            <person name="Kuo A."/>
            <person name="Tritt A."/>
            <person name="Lipzen A."/>
            <person name="He G."/>
            <person name="Yan M."/>
            <person name="Ng V."/>
            <person name="Cullen D."/>
            <person name="Martin F."/>
            <person name="Rosso M.-N."/>
            <person name="Henrissat B."/>
            <person name="Hibbett D."/>
            <person name="Martinez A.T."/>
            <person name="Grigoriev I.V."/>
        </authorList>
    </citation>
    <scope>NUCLEOTIDE SEQUENCE</scope>
    <source>
        <strain evidence="1">AH 40177</strain>
    </source>
</reference>
<dbReference type="EMBL" id="JADNRY010000028">
    <property type="protein sequence ID" value="KAF9072018.1"/>
    <property type="molecule type" value="Genomic_DNA"/>
</dbReference>
<feature type="non-terminal residue" evidence="1">
    <location>
        <position position="1"/>
    </location>
</feature>
<protein>
    <submittedName>
        <fullName evidence="1">Uncharacterized protein</fullName>
    </submittedName>
</protein>
<feature type="non-terminal residue" evidence="1">
    <location>
        <position position="98"/>
    </location>
</feature>
<evidence type="ECO:0000313" key="2">
    <source>
        <dbReference type="Proteomes" id="UP000772434"/>
    </source>
</evidence>
<keyword evidence="2" id="KW-1185">Reference proteome</keyword>
<proteinExistence type="predicted"/>
<dbReference type="AlphaFoldDB" id="A0A9P5UBE2"/>
<accession>A0A9P5UBE2</accession>